<evidence type="ECO:0000256" key="1">
    <source>
        <dbReference type="ARBA" id="ARBA00023015"/>
    </source>
</evidence>
<dbReference type="AlphaFoldDB" id="A0A5B8S8X0"/>
<evidence type="ECO:0000259" key="5">
    <source>
        <dbReference type="PROSITE" id="PS50977"/>
    </source>
</evidence>
<protein>
    <submittedName>
        <fullName evidence="6">TetR/AcrR family transcriptional regulator</fullName>
    </submittedName>
</protein>
<name>A0A5B8S8X0_9SPHN</name>
<dbReference type="GO" id="GO:0003677">
    <property type="term" value="F:DNA binding"/>
    <property type="evidence" value="ECO:0007669"/>
    <property type="project" value="UniProtKB-UniRule"/>
</dbReference>
<feature type="DNA-binding region" description="H-T-H motif" evidence="4">
    <location>
        <begin position="35"/>
        <end position="54"/>
    </location>
</feature>
<dbReference type="PROSITE" id="PS01081">
    <property type="entry name" value="HTH_TETR_1"/>
    <property type="match status" value="1"/>
</dbReference>
<dbReference type="SUPFAM" id="SSF46689">
    <property type="entry name" value="Homeodomain-like"/>
    <property type="match status" value="1"/>
</dbReference>
<dbReference type="Proteomes" id="UP000321172">
    <property type="component" value="Chromosome"/>
</dbReference>
<keyword evidence="3" id="KW-0804">Transcription</keyword>
<evidence type="ECO:0000256" key="2">
    <source>
        <dbReference type="ARBA" id="ARBA00023125"/>
    </source>
</evidence>
<feature type="domain" description="HTH tetR-type" evidence="5">
    <location>
        <begin position="12"/>
        <end position="72"/>
    </location>
</feature>
<dbReference type="OrthoDB" id="9811084at2"/>
<sequence>MIPNRPFRPAPQTARDKLLEAGVRVVREQGFAATSVDDLCRAAGVTKGAFFHHFASKEALGVALAAYWSTSTGGFFAEAPYHHHARPIDRVLGYIDLRLALIAGPPESFSCVAGTMLQESFRTSDAIRAACEASIMGNAIALEGDIAAAMAEAGVTGTTAASLSRHVQTVIQGAFILAKSQAPDAAADLAREAIGHLRRYFELLFNVGGDEEE</sequence>
<keyword evidence="7" id="KW-1185">Reference proteome</keyword>
<accession>A0A5B8S8X0</accession>
<keyword evidence="2 4" id="KW-0238">DNA-binding</keyword>
<organism evidence="6 7">
    <name type="scientific">Novosphingobium ginsenosidimutans</name>
    <dbReference type="NCBI Taxonomy" id="1176536"/>
    <lineage>
        <taxon>Bacteria</taxon>
        <taxon>Pseudomonadati</taxon>
        <taxon>Pseudomonadota</taxon>
        <taxon>Alphaproteobacteria</taxon>
        <taxon>Sphingomonadales</taxon>
        <taxon>Sphingomonadaceae</taxon>
        <taxon>Novosphingobium</taxon>
    </lineage>
</organism>
<dbReference type="InterPro" id="IPR001647">
    <property type="entry name" value="HTH_TetR"/>
</dbReference>
<evidence type="ECO:0000313" key="7">
    <source>
        <dbReference type="Proteomes" id="UP000321172"/>
    </source>
</evidence>
<proteinExistence type="predicted"/>
<keyword evidence="1" id="KW-0805">Transcription regulation</keyword>
<dbReference type="Pfam" id="PF00440">
    <property type="entry name" value="TetR_N"/>
    <property type="match status" value="1"/>
</dbReference>
<evidence type="ECO:0000256" key="4">
    <source>
        <dbReference type="PROSITE-ProRule" id="PRU00335"/>
    </source>
</evidence>
<dbReference type="InterPro" id="IPR036271">
    <property type="entry name" value="Tet_transcr_reg_TetR-rel_C_sf"/>
</dbReference>
<dbReference type="KEGG" id="ngf:FRF71_14905"/>
<dbReference type="EMBL" id="CP042345">
    <property type="protein sequence ID" value="QEA17320.1"/>
    <property type="molecule type" value="Genomic_DNA"/>
</dbReference>
<gene>
    <name evidence="6" type="ORF">FRF71_14905</name>
</gene>
<evidence type="ECO:0000256" key="3">
    <source>
        <dbReference type="ARBA" id="ARBA00023163"/>
    </source>
</evidence>
<dbReference type="PROSITE" id="PS50977">
    <property type="entry name" value="HTH_TETR_2"/>
    <property type="match status" value="1"/>
</dbReference>
<evidence type="ECO:0000313" key="6">
    <source>
        <dbReference type="EMBL" id="QEA17320.1"/>
    </source>
</evidence>
<dbReference type="SUPFAM" id="SSF48498">
    <property type="entry name" value="Tetracyclin repressor-like, C-terminal domain"/>
    <property type="match status" value="1"/>
</dbReference>
<dbReference type="PANTHER" id="PTHR47506:SF1">
    <property type="entry name" value="HTH-TYPE TRANSCRIPTIONAL REGULATOR YJDC"/>
    <property type="match status" value="1"/>
</dbReference>
<reference evidence="6 7" key="1">
    <citation type="journal article" date="2013" name="J. Microbiol. Biotechnol.">
        <title>Novosphingobium ginsenosidimutans sp. nov., with the ability to convert ginsenoside.</title>
        <authorList>
            <person name="Kim J.K."/>
            <person name="He D."/>
            <person name="Liu Q.M."/>
            <person name="Park H.Y."/>
            <person name="Jung M.S."/>
            <person name="Yoon M.H."/>
            <person name="Kim S.C."/>
            <person name="Im W.T."/>
        </authorList>
    </citation>
    <scope>NUCLEOTIDE SEQUENCE [LARGE SCALE GENOMIC DNA]</scope>
    <source>
        <strain evidence="6 7">FW-6</strain>
    </source>
</reference>
<dbReference type="RefSeq" id="WP_147091399.1">
    <property type="nucleotide sequence ID" value="NZ_BAABJD010000002.1"/>
</dbReference>
<dbReference type="PANTHER" id="PTHR47506">
    <property type="entry name" value="TRANSCRIPTIONAL REGULATORY PROTEIN"/>
    <property type="match status" value="1"/>
</dbReference>
<dbReference type="InterPro" id="IPR023772">
    <property type="entry name" value="DNA-bd_HTH_TetR-type_CS"/>
</dbReference>
<dbReference type="Gene3D" id="1.10.357.10">
    <property type="entry name" value="Tetracycline Repressor, domain 2"/>
    <property type="match status" value="1"/>
</dbReference>
<dbReference type="PRINTS" id="PR00455">
    <property type="entry name" value="HTHTETR"/>
</dbReference>
<dbReference type="InterPro" id="IPR009057">
    <property type="entry name" value="Homeodomain-like_sf"/>
</dbReference>